<dbReference type="Proteomes" id="UP000680132">
    <property type="component" value="Unassembled WGS sequence"/>
</dbReference>
<dbReference type="EMBL" id="JAGFOA010000003">
    <property type="protein sequence ID" value="MBO3663722.1"/>
    <property type="molecule type" value="Genomic_DNA"/>
</dbReference>
<name>A0A939TXJ9_9MICO</name>
<keyword evidence="2" id="KW-1185">Reference proteome</keyword>
<dbReference type="RefSeq" id="WP_208503095.1">
    <property type="nucleotide sequence ID" value="NZ_JAGFOA010000003.1"/>
</dbReference>
<accession>A0A939TXJ9</accession>
<evidence type="ECO:0000313" key="2">
    <source>
        <dbReference type="Proteomes" id="UP000680132"/>
    </source>
</evidence>
<protein>
    <submittedName>
        <fullName evidence="1">Uncharacterized protein</fullName>
    </submittedName>
</protein>
<comment type="caution">
    <text evidence="1">The sequence shown here is derived from an EMBL/GenBank/DDBJ whole genome shotgun (WGS) entry which is preliminary data.</text>
</comment>
<sequence length="116" mass="12182">MNSHKVDVVIAEGEPMHGHEDLAAVLGNAEPREPEQVDVAPDPHRRIIYLAATKRAGLDEAKALGIEPVAVVTPRSLDAARGIVADAIEASAALLPDEIDELMPHVAPSLATTGVE</sequence>
<proteinExistence type="predicted"/>
<organism evidence="1 2">
    <name type="scientific">Microbacterium stercoris</name>
    <dbReference type="NCBI Taxonomy" id="2820289"/>
    <lineage>
        <taxon>Bacteria</taxon>
        <taxon>Bacillati</taxon>
        <taxon>Actinomycetota</taxon>
        <taxon>Actinomycetes</taxon>
        <taxon>Micrococcales</taxon>
        <taxon>Microbacteriaceae</taxon>
        <taxon>Microbacterium</taxon>
    </lineage>
</organism>
<dbReference type="AlphaFoldDB" id="A0A939TXJ9"/>
<gene>
    <name evidence="1" type="ORF">J5V96_09360</name>
</gene>
<evidence type="ECO:0000313" key="1">
    <source>
        <dbReference type="EMBL" id="MBO3663722.1"/>
    </source>
</evidence>
<reference evidence="1" key="1">
    <citation type="submission" date="2021-03" db="EMBL/GenBank/DDBJ databases">
        <title>Microbacterium sp. nov., a novel actinobacterium isolated from cow dung.</title>
        <authorList>
            <person name="Zhang L."/>
        </authorList>
    </citation>
    <scope>NUCLEOTIDE SEQUENCE</scope>
    <source>
        <strain evidence="1">NEAU-LLB</strain>
    </source>
</reference>